<protein>
    <submittedName>
        <fullName evidence="1">Uncharacterized protein</fullName>
    </submittedName>
</protein>
<name>X2KT26_9CAUD</name>
<proteinExistence type="predicted"/>
<dbReference type="Proteomes" id="UP000019741">
    <property type="component" value="Segment"/>
</dbReference>
<evidence type="ECO:0000313" key="1">
    <source>
        <dbReference type="EMBL" id="AHN84668.1"/>
    </source>
</evidence>
<keyword evidence="2" id="KW-1185">Reference proteome</keyword>
<accession>X2KT26</accession>
<sequence length="93" mass="9581">MATPLTGDIKNRVEVDKKGVTLHNMPKVLIADLSDKANIVNDKAQSGKRLGAMLVGYTGNTAAALMVAAGSGDTDAWVTVKDIVGTTADITPA</sequence>
<dbReference type="EMBL" id="KJ502657">
    <property type="protein sequence ID" value="AHN84668.1"/>
    <property type="molecule type" value="Genomic_DNA"/>
</dbReference>
<gene>
    <name evidence="1" type="ORF">PV_017</name>
</gene>
<reference evidence="1 2" key="1">
    <citation type="submission" date="2014-02" db="EMBL/GenBank/DDBJ databases">
        <title>The complete genome of the phage of Vibrio sp. which is highly homologous to Vibro cyclitrophicus was sequenced and analyzed.</title>
        <authorList>
            <person name="Li Z."/>
            <person name="Xu Y."/>
            <person name="Zhang J."/>
        </authorList>
    </citation>
    <scope>NUCLEOTIDE SEQUENCE [LARGE SCALE GENOMIC DNA]</scope>
    <source>
        <strain evidence="1">Phi-Vc1</strain>
    </source>
</reference>
<evidence type="ECO:0000313" key="2">
    <source>
        <dbReference type="Proteomes" id="UP000019741"/>
    </source>
</evidence>
<organism evidence="1 2">
    <name type="scientific">Vibrio phage Vc1</name>
    <dbReference type="NCBI Taxonomy" id="1480731"/>
    <lineage>
        <taxon>Viruses</taxon>
        <taxon>Duplodnaviria</taxon>
        <taxon>Heunggongvirae</taxon>
        <taxon>Uroviricota</taxon>
        <taxon>Caudoviricetes</taxon>
        <taxon>Drexlerviridae</taxon>
        <taxon>Jhansiroadvirus</taxon>
        <taxon>Jhansiroadvirus gwaliVC1</taxon>
    </lineage>
</organism>